<evidence type="ECO:0000313" key="2">
    <source>
        <dbReference type="EMBL" id="GBM83025.1"/>
    </source>
</evidence>
<dbReference type="Proteomes" id="UP000499080">
    <property type="component" value="Unassembled WGS sequence"/>
</dbReference>
<evidence type="ECO:0000256" key="1">
    <source>
        <dbReference type="SAM" id="MobiDB-lite"/>
    </source>
</evidence>
<evidence type="ECO:0000313" key="3">
    <source>
        <dbReference type="Proteomes" id="UP000499080"/>
    </source>
</evidence>
<protein>
    <submittedName>
        <fullName evidence="2">Uncharacterized protein</fullName>
    </submittedName>
</protein>
<dbReference type="AlphaFoldDB" id="A0A4Y2IZ99"/>
<dbReference type="EMBL" id="BGPR01003052">
    <property type="protein sequence ID" value="GBM83025.1"/>
    <property type="molecule type" value="Genomic_DNA"/>
</dbReference>
<sequence length="68" mass="7599">MIKTCFSQTGPQSRAFAFSNSGQRGFPGPPKGQRRHQGPPVNAVPAKDECSKYFFFVNHYTAVKSYNE</sequence>
<organism evidence="2 3">
    <name type="scientific">Araneus ventricosus</name>
    <name type="common">Orbweaver spider</name>
    <name type="synonym">Epeira ventricosa</name>
    <dbReference type="NCBI Taxonomy" id="182803"/>
    <lineage>
        <taxon>Eukaryota</taxon>
        <taxon>Metazoa</taxon>
        <taxon>Ecdysozoa</taxon>
        <taxon>Arthropoda</taxon>
        <taxon>Chelicerata</taxon>
        <taxon>Arachnida</taxon>
        <taxon>Araneae</taxon>
        <taxon>Araneomorphae</taxon>
        <taxon>Entelegynae</taxon>
        <taxon>Araneoidea</taxon>
        <taxon>Araneidae</taxon>
        <taxon>Araneus</taxon>
    </lineage>
</organism>
<gene>
    <name evidence="2" type="ORF">AVEN_238778_1</name>
</gene>
<feature type="compositionally biased region" description="Polar residues" evidence="1">
    <location>
        <begin position="1"/>
        <end position="23"/>
    </location>
</feature>
<accession>A0A4Y2IZ99</accession>
<feature type="region of interest" description="Disordered" evidence="1">
    <location>
        <begin position="1"/>
        <end position="43"/>
    </location>
</feature>
<name>A0A4Y2IZ99_ARAVE</name>
<proteinExistence type="predicted"/>
<reference evidence="2 3" key="1">
    <citation type="journal article" date="2019" name="Sci. Rep.">
        <title>Orb-weaving spider Araneus ventricosus genome elucidates the spidroin gene catalogue.</title>
        <authorList>
            <person name="Kono N."/>
            <person name="Nakamura H."/>
            <person name="Ohtoshi R."/>
            <person name="Moran D.A.P."/>
            <person name="Shinohara A."/>
            <person name="Yoshida Y."/>
            <person name="Fujiwara M."/>
            <person name="Mori M."/>
            <person name="Tomita M."/>
            <person name="Arakawa K."/>
        </authorList>
    </citation>
    <scope>NUCLEOTIDE SEQUENCE [LARGE SCALE GENOMIC DNA]</scope>
</reference>
<keyword evidence="3" id="KW-1185">Reference proteome</keyword>
<comment type="caution">
    <text evidence="2">The sequence shown here is derived from an EMBL/GenBank/DDBJ whole genome shotgun (WGS) entry which is preliminary data.</text>
</comment>